<dbReference type="Proteomes" id="UP001500368">
    <property type="component" value="Unassembled WGS sequence"/>
</dbReference>
<comment type="caution">
    <text evidence="2">The sequence shown here is derived from an EMBL/GenBank/DDBJ whole genome shotgun (WGS) entry which is preliminary data.</text>
</comment>
<evidence type="ECO:0000313" key="2">
    <source>
        <dbReference type="EMBL" id="GAA4914825.1"/>
    </source>
</evidence>
<dbReference type="SUPFAM" id="SSF52980">
    <property type="entry name" value="Restriction endonuclease-like"/>
    <property type="match status" value="1"/>
</dbReference>
<evidence type="ECO:0000313" key="3">
    <source>
        <dbReference type="Proteomes" id="UP001500368"/>
    </source>
</evidence>
<organism evidence="2 3">
    <name type="scientific">Nesterenkonia rhizosphaerae</name>
    <dbReference type="NCBI Taxonomy" id="1348272"/>
    <lineage>
        <taxon>Bacteria</taxon>
        <taxon>Bacillati</taxon>
        <taxon>Actinomycetota</taxon>
        <taxon>Actinomycetes</taxon>
        <taxon>Micrococcales</taxon>
        <taxon>Micrococcaceae</taxon>
        <taxon>Nesterenkonia</taxon>
    </lineage>
</organism>
<dbReference type="EMBL" id="BAABLW010000003">
    <property type="protein sequence ID" value="GAA4914825.1"/>
    <property type="molecule type" value="Genomic_DNA"/>
</dbReference>
<proteinExistence type="predicted"/>
<keyword evidence="3" id="KW-1185">Reference proteome</keyword>
<protein>
    <recommendedName>
        <fullName evidence="1">DUF559 domain-containing protein</fullName>
    </recommendedName>
</protein>
<reference evidence="3" key="1">
    <citation type="journal article" date="2019" name="Int. J. Syst. Evol. Microbiol.">
        <title>The Global Catalogue of Microorganisms (GCM) 10K type strain sequencing project: providing services to taxonomists for standard genome sequencing and annotation.</title>
        <authorList>
            <consortium name="The Broad Institute Genomics Platform"/>
            <consortium name="The Broad Institute Genome Sequencing Center for Infectious Disease"/>
            <person name="Wu L."/>
            <person name="Ma J."/>
        </authorList>
    </citation>
    <scope>NUCLEOTIDE SEQUENCE [LARGE SCALE GENOMIC DNA]</scope>
    <source>
        <strain evidence="3">JCM 19129</strain>
    </source>
</reference>
<dbReference type="Gene3D" id="3.40.960.10">
    <property type="entry name" value="VSR Endonuclease"/>
    <property type="match status" value="1"/>
</dbReference>
<dbReference type="Pfam" id="PF04480">
    <property type="entry name" value="DUF559"/>
    <property type="match status" value="1"/>
</dbReference>
<gene>
    <name evidence="2" type="ORF">GCM10025790_07270</name>
</gene>
<name>A0ABP9FT64_9MICC</name>
<sequence length="112" mass="12699">MIRVGADSLPETKLRLKLVGSGLPEPVLQVPPTPGAPRGYRADMGYPQWKIAIQYDGGVHFNPQRAREDQRRDNAFLAQGWLVLRFNREDFRDGFREAVQQIGAAIRLRAQD</sequence>
<evidence type="ECO:0000259" key="1">
    <source>
        <dbReference type="Pfam" id="PF04480"/>
    </source>
</evidence>
<accession>A0ABP9FT64</accession>
<feature type="domain" description="DUF559" evidence="1">
    <location>
        <begin position="40"/>
        <end position="106"/>
    </location>
</feature>
<dbReference type="InterPro" id="IPR007569">
    <property type="entry name" value="DUF559"/>
</dbReference>
<dbReference type="InterPro" id="IPR011335">
    <property type="entry name" value="Restrct_endonuc-II-like"/>
</dbReference>